<dbReference type="FunFam" id="3.30.430.20:FF:000003">
    <property type="entry name" value="Cysteine-rich RLK (RECEPTOR-like protein kinase) 10"/>
    <property type="match status" value="1"/>
</dbReference>
<organism evidence="19">
    <name type="scientific">Brassica oleracea</name>
    <name type="common">Wild cabbage</name>
    <dbReference type="NCBI Taxonomy" id="3712"/>
    <lineage>
        <taxon>Eukaryota</taxon>
        <taxon>Viridiplantae</taxon>
        <taxon>Streptophyta</taxon>
        <taxon>Embryophyta</taxon>
        <taxon>Tracheophyta</taxon>
        <taxon>Spermatophyta</taxon>
        <taxon>Magnoliopsida</taxon>
        <taxon>eudicotyledons</taxon>
        <taxon>Gunneridae</taxon>
        <taxon>Pentapetalae</taxon>
        <taxon>rosids</taxon>
        <taxon>malvids</taxon>
        <taxon>Brassicales</taxon>
        <taxon>Brassicaceae</taxon>
        <taxon>Brassiceae</taxon>
        <taxon>Brassica</taxon>
    </lineage>
</organism>
<keyword evidence="9" id="KW-0067">ATP-binding</keyword>
<dbReference type="Pfam" id="PF00069">
    <property type="entry name" value="Pkinase"/>
    <property type="match status" value="1"/>
</dbReference>
<reference evidence="19" key="1">
    <citation type="submission" date="2018-11" db="EMBL/GenBank/DDBJ databases">
        <authorList>
            <consortium name="Genoscope - CEA"/>
            <person name="William W."/>
        </authorList>
    </citation>
    <scope>NUCLEOTIDE SEQUENCE</scope>
</reference>
<keyword evidence="10" id="KW-1133">Transmembrane helix</keyword>
<evidence type="ECO:0000256" key="12">
    <source>
        <dbReference type="ARBA" id="ARBA00023170"/>
    </source>
</evidence>
<dbReference type="InterPro" id="IPR002902">
    <property type="entry name" value="GNK2"/>
</dbReference>
<dbReference type="CDD" id="cd14066">
    <property type="entry name" value="STKc_IRAK"/>
    <property type="match status" value="1"/>
</dbReference>
<dbReference type="CDD" id="cd23509">
    <property type="entry name" value="Gnk2-like"/>
    <property type="match status" value="2"/>
</dbReference>
<dbReference type="PANTHER" id="PTHR27002">
    <property type="entry name" value="RECEPTOR-LIKE SERINE/THREONINE-PROTEIN KINASE SD1-8"/>
    <property type="match status" value="1"/>
</dbReference>
<dbReference type="InterPro" id="IPR024438">
    <property type="entry name" value="Staygreen"/>
</dbReference>
<keyword evidence="11" id="KW-0472">Membrane</keyword>
<keyword evidence="8" id="KW-0418">Kinase</keyword>
<evidence type="ECO:0000256" key="15">
    <source>
        <dbReference type="ARBA" id="ARBA00047951"/>
    </source>
</evidence>
<name>A0A3P6F9A8_BRAOL</name>
<dbReference type="Gene3D" id="1.10.510.10">
    <property type="entry name" value="Transferase(Phosphotransferase) domain 1"/>
    <property type="match status" value="1"/>
</dbReference>
<evidence type="ECO:0000259" key="18">
    <source>
        <dbReference type="PROSITE" id="PS51473"/>
    </source>
</evidence>
<evidence type="ECO:0000259" key="17">
    <source>
        <dbReference type="PROSITE" id="PS50011"/>
    </source>
</evidence>
<gene>
    <name evidence="19" type="ORF">BOLC1T01677H</name>
</gene>
<keyword evidence="12" id="KW-0675">Receptor</keyword>
<dbReference type="SUPFAM" id="SSF56112">
    <property type="entry name" value="Protein kinase-like (PK-like)"/>
    <property type="match status" value="1"/>
</dbReference>
<proteinExistence type="predicted"/>
<keyword evidence="13" id="KW-0325">Glycoprotein</keyword>
<evidence type="ECO:0000256" key="9">
    <source>
        <dbReference type="ARBA" id="ARBA00022840"/>
    </source>
</evidence>
<evidence type="ECO:0000256" key="7">
    <source>
        <dbReference type="ARBA" id="ARBA00022741"/>
    </source>
</evidence>
<accession>A0A3P6F9A8</accession>
<keyword evidence="4" id="KW-0812">Transmembrane</keyword>
<evidence type="ECO:0000256" key="6">
    <source>
        <dbReference type="ARBA" id="ARBA00022737"/>
    </source>
</evidence>
<dbReference type="GO" id="GO:0005886">
    <property type="term" value="C:plasma membrane"/>
    <property type="evidence" value="ECO:0007669"/>
    <property type="project" value="TreeGrafter"/>
</dbReference>
<keyword evidence="6" id="KW-0677">Repeat</keyword>
<keyword evidence="3" id="KW-0808">Transferase</keyword>
<evidence type="ECO:0000256" key="5">
    <source>
        <dbReference type="ARBA" id="ARBA00022729"/>
    </source>
</evidence>
<protein>
    <recommendedName>
        <fullName evidence="20">Protein kinase domain-containing protein</fullName>
    </recommendedName>
</protein>
<dbReference type="Pfam" id="PF01657">
    <property type="entry name" value="Stress-antifung"/>
    <property type="match status" value="2"/>
</dbReference>
<keyword evidence="7" id="KW-0547">Nucleotide-binding</keyword>
<evidence type="ECO:0000256" key="2">
    <source>
        <dbReference type="ARBA" id="ARBA00022527"/>
    </source>
</evidence>
<dbReference type="InterPro" id="IPR000719">
    <property type="entry name" value="Prot_kinase_dom"/>
</dbReference>
<evidence type="ECO:0000256" key="14">
    <source>
        <dbReference type="ARBA" id="ARBA00047558"/>
    </source>
</evidence>
<dbReference type="FunFam" id="3.30.200.20:FF:000142">
    <property type="entry name" value="Cysteine-rich receptor-like protein kinase 10"/>
    <property type="match status" value="1"/>
</dbReference>
<evidence type="ECO:0000256" key="4">
    <source>
        <dbReference type="ARBA" id="ARBA00022692"/>
    </source>
</evidence>
<dbReference type="GO" id="GO:0004674">
    <property type="term" value="F:protein serine/threonine kinase activity"/>
    <property type="evidence" value="ECO:0007669"/>
    <property type="project" value="UniProtKB-KW"/>
</dbReference>
<dbReference type="GO" id="GO:0005524">
    <property type="term" value="F:ATP binding"/>
    <property type="evidence" value="ECO:0007669"/>
    <property type="project" value="UniProtKB-KW"/>
</dbReference>
<dbReference type="InterPro" id="IPR038408">
    <property type="entry name" value="GNK2_sf"/>
</dbReference>
<dbReference type="PROSITE" id="PS50011">
    <property type="entry name" value="PROTEIN_KINASE_DOM"/>
    <property type="match status" value="1"/>
</dbReference>
<dbReference type="Pfam" id="PF12638">
    <property type="entry name" value="Staygreen"/>
    <property type="match status" value="1"/>
</dbReference>
<evidence type="ECO:0000256" key="10">
    <source>
        <dbReference type="ARBA" id="ARBA00022989"/>
    </source>
</evidence>
<feature type="chain" id="PRO_5018201648" description="Protein kinase domain-containing protein" evidence="16">
    <location>
        <begin position="29"/>
        <end position="1015"/>
    </location>
</feature>
<dbReference type="PROSITE" id="PS00108">
    <property type="entry name" value="PROTEIN_KINASE_ST"/>
    <property type="match status" value="1"/>
</dbReference>
<dbReference type="PROSITE" id="PS51473">
    <property type="entry name" value="GNK2"/>
    <property type="match status" value="2"/>
</dbReference>
<dbReference type="AlphaFoldDB" id="A0A3P6F9A8"/>
<dbReference type="EMBL" id="LR031878">
    <property type="protein sequence ID" value="VDD49288.1"/>
    <property type="molecule type" value="Genomic_DNA"/>
</dbReference>
<feature type="domain" description="Gnk2-homologous" evidence="18">
    <location>
        <begin position="27"/>
        <end position="135"/>
    </location>
</feature>
<evidence type="ECO:0000256" key="8">
    <source>
        <dbReference type="ARBA" id="ARBA00022777"/>
    </source>
</evidence>
<evidence type="ECO:0008006" key="20">
    <source>
        <dbReference type="Google" id="ProtNLM"/>
    </source>
</evidence>
<evidence type="ECO:0000256" key="16">
    <source>
        <dbReference type="SAM" id="SignalP"/>
    </source>
</evidence>
<dbReference type="GO" id="GO:0006979">
    <property type="term" value="P:response to oxidative stress"/>
    <property type="evidence" value="ECO:0007669"/>
    <property type="project" value="UniProtKB-ARBA"/>
</dbReference>
<dbReference type="PANTHER" id="PTHR27002:SF1006">
    <property type="entry name" value="PROTEIN KINASE DOMAIN-CONTAINING PROTEIN"/>
    <property type="match status" value="1"/>
</dbReference>
<dbReference type="Gene3D" id="3.30.200.20">
    <property type="entry name" value="Phosphorylase Kinase, domain 1"/>
    <property type="match status" value="1"/>
</dbReference>
<sequence length="1015" mass="114127">MINNKRFLFSIILCFSLTIKTSVILVSAQDQQCLAKGSFNTNSTFNKNRLLLLSSLPSNVTAQNNFFYNSSLGQDRDKIYALAMCIPDTETEDCSNCVKTTSDGLIKTCPNNTEAFHWSGGEKTLCFVRYSTRSFIGSPDMDPRQILPNATDIRSSLTDFDTIWQDLMLRMVESASSKYYEAETTPLTSTSSRDTMTIFTIMQCTSDVSNAECNTCLRNSVGDYQNCCRGKQGGLVTRPNCIFRWEFYPFYGAFRNTSPPAKKDGSSTVKIVVPVLVVASLLILAAVGYVLYRRKKKNNESLRETYQELDRRFGAKARNLPMHETIASNISFIGHSNWGSLTQWAGSFPVETMTSAAEVEALSSLKFEFRVIQAATSDFSEEAKLGEGGFGPVYKGKLQNGEEIAVKRLALSSGQGEEEFKNEVLLLSKLQHRNLVKLLGFCLKGEERLLIYEFVPNSSLDHFIFEVAKQDHTLSLKASWSTRYSIIENIARGILYLHEDSRLKIIHRDLKPSNILLDYQMNPKISDFGMARLFESDDQTQGLTTSRVMGTYGYMAPEYIARGRLSVKTDVYSYGIMVLEIICGRKNNSFQPSGVALHAWTNWRGDRALDIVDSVITENVSRNEVMKCINIGLLCVQESVTRRPNMNSVVHWLKSNSVTLPVPSTPAYVVHSESGEASRVSQSTVNVSITELEPLTTKPEKTLGLIRQVHDQGSVRAAETVSFNEMGKGLLTSFYRKSEKLKQRVEMCSLSASLLLPTKLKPAYSDNRSNSNSSLFLANRRRPKRKNQSIVPMARLFGPAIFESSKLKVLFLGVDEKKHPLTLPRTYTLTHSDITAKLTLAISHSINNSQLQGWANRLYRDEVVAEWKKVKGKMSLHVHCHISGGHFLLYLFAKFRYYIFCKELPVVLKAFVHGDVNLLNRHPELQEALVYVYFHSNVNEFNRVECWGPLWEATSLDGHRTLTLPEKQCTHECSCCFPPVSSIPWSHSLCNEGVVDSYSGTQGEGMSTPSPEKLY</sequence>
<feature type="domain" description="Gnk2-homologous" evidence="18">
    <location>
        <begin position="141"/>
        <end position="250"/>
    </location>
</feature>
<dbReference type="SMART" id="SM00220">
    <property type="entry name" value="S_TKc"/>
    <property type="match status" value="1"/>
</dbReference>
<evidence type="ECO:0000256" key="3">
    <source>
        <dbReference type="ARBA" id="ARBA00022679"/>
    </source>
</evidence>
<comment type="subcellular location">
    <subcellularLocation>
        <location evidence="1">Membrane</location>
        <topology evidence="1">Single-pass membrane protein</topology>
    </subcellularLocation>
</comment>
<evidence type="ECO:0000256" key="13">
    <source>
        <dbReference type="ARBA" id="ARBA00023180"/>
    </source>
</evidence>
<evidence type="ECO:0000313" key="19">
    <source>
        <dbReference type="EMBL" id="VDD49288.1"/>
    </source>
</evidence>
<dbReference type="FunFam" id="3.30.430.20:FF:000007">
    <property type="entry name" value="Cysteine-rich receptor-like protein kinase 11"/>
    <property type="match status" value="1"/>
</dbReference>
<keyword evidence="2" id="KW-0723">Serine/threonine-protein kinase</keyword>
<dbReference type="Gene3D" id="3.30.430.20">
    <property type="entry name" value="Gnk2 domain, C-X8-C-X2-C motif"/>
    <property type="match status" value="2"/>
</dbReference>
<dbReference type="FunFam" id="1.10.510.10:FF:000129">
    <property type="entry name" value="cysteine-rich receptor-like protein kinase 10"/>
    <property type="match status" value="1"/>
</dbReference>
<comment type="catalytic activity">
    <reaction evidence="14">
        <text>L-seryl-[protein] + ATP = O-phospho-L-seryl-[protein] + ADP + H(+)</text>
        <dbReference type="Rhea" id="RHEA:17989"/>
        <dbReference type="Rhea" id="RHEA-COMP:9863"/>
        <dbReference type="Rhea" id="RHEA-COMP:11604"/>
        <dbReference type="ChEBI" id="CHEBI:15378"/>
        <dbReference type="ChEBI" id="CHEBI:29999"/>
        <dbReference type="ChEBI" id="CHEBI:30616"/>
        <dbReference type="ChEBI" id="CHEBI:83421"/>
        <dbReference type="ChEBI" id="CHEBI:456216"/>
    </reaction>
</comment>
<comment type="catalytic activity">
    <reaction evidence="15">
        <text>L-threonyl-[protein] + ATP = O-phospho-L-threonyl-[protein] + ADP + H(+)</text>
        <dbReference type="Rhea" id="RHEA:46608"/>
        <dbReference type="Rhea" id="RHEA-COMP:11060"/>
        <dbReference type="Rhea" id="RHEA-COMP:11605"/>
        <dbReference type="ChEBI" id="CHEBI:15378"/>
        <dbReference type="ChEBI" id="CHEBI:30013"/>
        <dbReference type="ChEBI" id="CHEBI:30616"/>
        <dbReference type="ChEBI" id="CHEBI:61977"/>
        <dbReference type="ChEBI" id="CHEBI:456216"/>
    </reaction>
</comment>
<feature type="signal peptide" evidence="16">
    <location>
        <begin position="1"/>
        <end position="28"/>
    </location>
</feature>
<dbReference type="InterPro" id="IPR011009">
    <property type="entry name" value="Kinase-like_dom_sf"/>
</dbReference>
<keyword evidence="5 16" id="KW-0732">Signal</keyword>
<dbReference type="InterPro" id="IPR008271">
    <property type="entry name" value="Ser/Thr_kinase_AS"/>
</dbReference>
<evidence type="ECO:0000256" key="1">
    <source>
        <dbReference type="ARBA" id="ARBA00004167"/>
    </source>
</evidence>
<evidence type="ECO:0000256" key="11">
    <source>
        <dbReference type="ARBA" id="ARBA00023136"/>
    </source>
</evidence>
<feature type="domain" description="Protein kinase" evidence="17">
    <location>
        <begin position="379"/>
        <end position="660"/>
    </location>
</feature>